<feature type="compositionally biased region" description="Polar residues" evidence="2">
    <location>
        <begin position="1"/>
        <end position="11"/>
    </location>
</feature>
<protein>
    <submittedName>
        <fullName evidence="3">Uncharacterized protein</fullName>
    </submittedName>
</protein>
<feature type="compositionally biased region" description="Polar residues" evidence="2">
    <location>
        <begin position="26"/>
        <end position="40"/>
    </location>
</feature>
<evidence type="ECO:0000313" key="4">
    <source>
        <dbReference type="Proteomes" id="UP001283361"/>
    </source>
</evidence>
<gene>
    <name evidence="3" type="ORF">RRG08_025060</name>
</gene>
<evidence type="ECO:0000313" key="3">
    <source>
        <dbReference type="EMBL" id="KAK3788330.1"/>
    </source>
</evidence>
<dbReference type="Proteomes" id="UP001283361">
    <property type="component" value="Unassembled WGS sequence"/>
</dbReference>
<comment type="caution">
    <text evidence="3">The sequence shown here is derived from an EMBL/GenBank/DDBJ whole genome shotgun (WGS) entry which is preliminary data.</text>
</comment>
<feature type="region of interest" description="Disordered" evidence="2">
    <location>
        <begin position="278"/>
        <end position="334"/>
    </location>
</feature>
<evidence type="ECO:0000256" key="2">
    <source>
        <dbReference type="SAM" id="MobiDB-lite"/>
    </source>
</evidence>
<dbReference type="InterPro" id="IPR038817">
    <property type="entry name" value="CCDC192"/>
</dbReference>
<sequence>MGSAASNQNRVASAGLSRKDHERFNHQTNNSRPHSSSPARSKSDQNEEESEKKKRSPPKTEVILLSQKDFEEKETACSNSKDNHQKHMRDLEMQLAKSESQKLDLLEQLNGLKQTNLPKKSSGVLPPLEEHGHPPLQETSFAKDQYIGKLEKDLHTAQKELACVRQKLKKRIRVLTNQLHELHEVRQEASINQMELKAEISQQKEQIEKLKGSKEVFSSGSASADCTEASGQSKIIVELSNQLSEQADHILSLQTELEMKKQKIQEFEASQTLHTKVDDASSISTDRLPSGRGKRSHKNDLDSSSTKRFPKFSSEVPDHHRPAVPTAFQSHDISPILERQSTALSDSDSDWELDAIPSKVHSAPAGARIKSAVSVHSSVANKDGAIDMQGNDDSILSSIASSKRRDEDNVSTSNRRTKSYKKSALKTHLERKKNVNQTNALIGPSLAFAAKSKEPPSDTSCEPTPRCTDRSHLPGFASLHVINSVSH</sequence>
<evidence type="ECO:0000256" key="1">
    <source>
        <dbReference type="SAM" id="Coils"/>
    </source>
</evidence>
<proteinExistence type="predicted"/>
<dbReference type="PANTHER" id="PTHR38580:SF1">
    <property type="entry name" value="COILED-COIL DOMAIN-CONTAINING PROTEIN 192"/>
    <property type="match status" value="1"/>
</dbReference>
<dbReference type="PANTHER" id="PTHR38580">
    <property type="entry name" value="COILED-COIL DOMAIN-CONTAINING PROTEIN 192"/>
    <property type="match status" value="1"/>
</dbReference>
<feature type="coiled-coil region" evidence="1">
    <location>
        <begin position="147"/>
        <end position="213"/>
    </location>
</feature>
<keyword evidence="1" id="KW-0175">Coiled coil</keyword>
<organism evidence="3 4">
    <name type="scientific">Elysia crispata</name>
    <name type="common">lettuce slug</name>
    <dbReference type="NCBI Taxonomy" id="231223"/>
    <lineage>
        <taxon>Eukaryota</taxon>
        <taxon>Metazoa</taxon>
        <taxon>Spiralia</taxon>
        <taxon>Lophotrochozoa</taxon>
        <taxon>Mollusca</taxon>
        <taxon>Gastropoda</taxon>
        <taxon>Heterobranchia</taxon>
        <taxon>Euthyneura</taxon>
        <taxon>Panpulmonata</taxon>
        <taxon>Sacoglossa</taxon>
        <taxon>Placobranchoidea</taxon>
        <taxon>Plakobranchidae</taxon>
        <taxon>Elysia</taxon>
    </lineage>
</organism>
<feature type="region of interest" description="Disordered" evidence="2">
    <location>
        <begin position="398"/>
        <end position="421"/>
    </location>
</feature>
<dbReference type="EMBL" id="JAWDGP010001769">
    <property type="protein sequence ID" value="KAK3788330.1"/>
    <property type="molecule type" value="Genomic_DNA"/>
</dbReference>
<feature type="compositionally biased region" description="Basic and acidic residues" evidence="2">
    <location>
        <begin position="68"/>
        <end position="90"/>
    </location>
</feature>
<feature type="region of interest" description="Disordered" evidence="2">
    <location>
        <begin position="1"/>
        <end position="90"/>
    </location>
</feature>
<reference evidence="3" key="1">
    <citation type="journal article" date="2023" name="G3 (Bethesda)">
        <title>A reference genome for the long-term kleptoplast-retaining sea slug Elysia crispata morphotype clarki.</title>
        <authorList>
            <person name="Eastman K.E."/>
            <person name="Pendleton A.L."/>
            <person name="Shaikh M.A."/>
            <person name="Suttiyut T."/>
            <person name="Ogas R."/>
            <person name="Tomko P."/>
            <person name="Gavelis G."/>
            <person name="Widhalm J.R."/>
            <person name="Wisecaver J.H."/>
        </authorList>
    </citation>
    <scope>NUCLEOTIDE SEQUENCE</scope>
    <source>
        <strain evidence="3">ECLA1</strain>
    </source>
</reference>
<dbReference type="AlphaFoldDB" id="A0AAE1AI72"/>
<accession>A0AAE1AI72</accession>
<name>A0AAE1AI72_9GAST</name>
<keyword evidence="4" id="KW-1185">Reference proteome</keyword>